<protein>
    <submittedName>
        <fullName evidence="1">Uncharacterized protein</fullName>
    </submittedName>
</protein>
<organism evidence="1 2">
    <name type="scientific">Tolypothrix tenuis PCC 7101</name>
    <dbReference type="NCBI Taxonomy" id="231146"/>
    <lineage>
        <taxon>Bacteria</taxon>
        <taxon>Bacillati</taxon>
        <taxon>Cyanobacteriota</taxon>
        <taxon>Cyanophyceae</taxon>
        <taxon>Nostocales</taxon>
        <taxon>Tolypothrichaceae</taxon>
        <taxon>Tolypothrix</taxon>
    </lineage>
</organism>
<gene>
    <name evidence="1" type="ORF">NIES37_16630</name>
</gene>
<reference evidence="1 2" key="1">
    <citation type="submission" date="2017-06" db="EMBL/GenBank/DDBJ databases">
        <title>Genome sequencing of cyanobaciteial culture collection at National Institute for Environmental Studies (NIES).</title>
        <authorList>
            <person name="Hirose Y."/>
            <person name="Shimura Y."/>
            <person name="Fujisawa T."/>
            <person name="Nakamura Y."/>
            <person name="Kawachi M."/>
        </authorList>
    </citation>
    <scope>NUCLEOTIDE SEQUENCE [LARGE SCALE GENOMIC DNA]</scope>
    <source>
        <strain evidence="1 2">NIES-37</strain>
    </source>
</reference>
<evidence type="ECO:0000313" key="2">
    <source>
        <dbReference type="Proteomes" id="UP000218785"/>
    </source>
</evidence>
<keyword evidence="2" id="KW-1185">Reference proteome</keyword>
<dbReference type="AlphaFoldDB" id="A0A1Z4MW56"/>
<dbReference type="RefSeq" id="WP_096574722.1">
    <property type="nucleotide sequence ID" value="NZ_CAWNJS010000001.1"/>
</dbReference>
<evidence type="ECO:0000313" key="1">
    <source>
        <dbReference type="EMBL" id="BAY97719.1"/>
    </source>
</evidence>
<name>A0A1Z4MW56_9CYAN</name>
<sequence>MSLPNEPSAWQVESSDVFMPIYYKGDLAGFFKREYADEIIKFLNQDEVLKKALKLACTDLVKATGGDSKQVKDKIRKYIKISERPKYGTRAIALLLSERQKALDLSSQEFAKFCDTFKVSPSELNNIYAGEVIDDSLLAPLSRILGISKEQLQEVRDGAEE</sequence>
<dbReference type="Proteomes" id="UP000218785">
    <property type="component" value="Chromosome"/>
</dbReference>
<proteinExistence type="predicted"/>
<dbReference type="EMBL" id="AP018248">
    <property type="protein sequence ID" value="BAY97719.1"/>
    <property type="molecule type" value="Genomic_DNA"/>
</dbReference>
<dbReference type="KEGG" id="ttq:NIES37_16630"/>
<accession>A0A1Z4MW56</accession>